<evidence type="ECO:0000313" key="9">
    <source>
        <dbReference type="Proteomes" id="UP000186351"/>
    </source>
</evidence>
<sequence>MSVITSKTFLNMESPQPEVRDYILIEDIAPSDRPREKAMRDGIGSLSTAELVAIIFGNGMRGKSVLTMSQELLRRYGSQLSDIASRSVREIVRDNPGVGPAKAISLLAAFELGMRCRDEEVERKPVIKGSDTVYALMRRQLQHIHHEEFWIVMLSRNNSVIDRVQISSGGTAATVVDPKIIFKRVMERGDMVAGIILVHNHPSGNLRPSQEDDALTRRLRDGGALLDIRVLDHIIITHGGYFSYCDEGKM</sequence>
<dbReference type="Gene3D" id="3.40.140.10">
    <property type="entry name" value="Cytidine Deaminase, domain 2"/>
    <property type="match status" value="1"/>
</dbReference>
<dbReference type="GO" id="GO:0006508">
    <property type="term" value="P:proteolysis"/>
    <property type="evidence" value="ECO:0007669"/>
    <property type="project" value="UniProtKB-KW"/>
</dbReference>
<dbReference type="AlphaFoldDB" id="A0A1B1SA48"/>
<reference evidence="9" key="1">
    <citation type="submission" date="2016-04" db="EMBL/GenBank/DDBJ databases">
        <title>Complete Genome Sequences of Twelve Strains of a Stable Defined Moderately Diverse Mouse Microbiota 2 (sDMDMm2).</title>
        <authorList>
            <person name="Uchimura Y."/>
            <person name="Wyss M."/>
            <person name="Brugiroux S."/>
            <person name="Limenitakis J.P."/>
            <person name="Stecher B."/>
            <person name="McCoy K.D."/>
            <person name="Macpherson A.J."/>
        </authorList>
    </citation>
    <scope>NUCLEOTIDE SEQUENCE [LARGE SCALE GENOMIC DNA]</scope>
    <source>
        <strain evidence="9">YL27</strain>
    </source>
</reference>
<dbReference type="PROSITE" id="PS50249">
    <property type="entry name" value="MPN"/>
    <property type="match status" value="1"/>
</dbReference>
<comment type="similarity">
    <text evidence="6">Belongs to the UPF0758 family.</text>
</comment>
<keyword evidence="4" id="KW-0862">Zinc</keyword>
<dbReference type="InterPro" id="IPR037518">
    <property type="entry name" value="MPN"/>
</dbReference>
<dbReference type="Pfam" id="PF20582">
    <property type="entry name" value="UPF0758_N"/>
    <property type="match status" value="1"/>
</dbReference>
<dbReference type="GO" id="GO:0008237">
    <property type="term" value="F:metallopeptidase activity"/>
    <property type="evidence" value="ECO:0007669"/>
    <property type="project" value="UniProtKB-KW"/>
</dbReference>
<dbReference type="NCBIfam" id="NF000642">
    <property type="entry name" value="PRK00024.1"/>
    <property type="match status" value="1"/>
</dbReference>
<gene>
    <name evidence="8" type="ORF">A4V02_08055</name>
</gene>
<dbReference type="InterPro" id="IPR020891">
    <property type="entry name" value="UPF0758_CS"/>
</dbReference>
<dbReference type="SUPFAM" id="SSF102712">
    <property type="entry name" value="JAB1/MPN domain"/>
    <property type="match status" value="1"/>
</dbReference>
<keyword evidence="1" id="KW-0645">Protease</keyword>
<organism evidence="8 9">
    <name type="scientific">Muribaculum intestinale</name>
    <dbReference type="NCBI Taxonomy" id="1796646"/>
    <lineage>
        <taxon>Bacteria</taxon>
        <taxon>Pseudomonadati</taxon>
        <taxon>Bacteroidota</taxon>
        <taxon>Bacteroidia</taxon>
        <taxon>Bacteroidales</taxon>
        <taxon>Muribaculaceae</taxon>
        <taxon>Muribaculum</taxon>
    </lineage>
</organism>
<evidence type="ECO:0000256" key="2">
    <source>
        <dbReference type="ARBA" id="ARBA00022723"/>
    </source>
</evidence>
<dbReference type="InterPro" id="IPR046778">
    <property type="entry name" value="UPF0758_N"/>
</dbReference>
<evidence type="ECO:0000256" key="4">
    <source>
        <dbReference type="ARBA" id="ARBA00022833"/>
    </source>
</evidence>
<dbReference type="InterPro" id="IPR001405">
    <property type="entry name" value="UPF0758"/>
</dbReference>
<name>A0A1B1SA48_9BACT</name>
<evidence type="ECO:0000256" key="6">
    <source>
        <dbReference type="RuleBase" id="RU003797"/>
    </source>
</evidence>
<dbReference type="KEGG" id="pary:A4V02_08055"/>
<keyword evidence="3" id="KW-0378">Hydrolase</keyword>
<dbReference type="PROSITE" id="PS01302">
    <property type="entry name" value="UPF0758"/>
    <property type="match status" value="1"/>
</dbReference>
<dbReference type="CDD" id="cd08071">
    <property type="entry name" value="MPN_DUF2466"/>
    <property type="match status" value="1"/>
</dbReference>
<dbReference type="Proteomes" id="UP000186351">
    <property type="component" value="Chromosome"/>
</dbReference>
<proteinExistence type="inferred from homology"/>
<dbReference type="PANTHER" id="PTHR30471">
    <property type="entry name" value="DNA REPAIR PROTEIN RADC"/>
    <property type="match status" value="1"/>
</dbReference>
<evidence type="ECO:0000256" key="1">
    <source>
        <dbReference type="ARBA" id="ARBA00022670"/>
    </source>
</evidence>
<protein>
    <recommendedName>
        <fullName evidence="7">MPN domain-containing protein</fullName>
    </recommendedName>
</protein>
<accession>A0A1B1SA48</accession>
<dbReference type="NCBIfam" id="TIGR00608">
    <property type="entry name" value="radc"/>
    <property type="match status" value="1"/>
</dbReference>
<dbReference type="STRING" id="1796646.A4V02_08055"/>
<dbReference type="InterPro" id="IPR025657">
    <property type="entry name" value="RadC_JAB"/>
</dbReference>
<evidence type="ECO:0000259" key="7">
    <source>
        <dbReference type="PROSITE" id="PS50249"/>
    </source>
</evidence>
<dbReference type="EMBL" id="CP015402">
    <property type="protein sequence ID" value="ANU63684.2"/>
    <property type="molecule type" value="Genomic_DNA"/>
</dbReference>
<keyword evidence="5" id="KW-0482">Metalloprotease</keyword>
<evidence type="ECO:0000256" key="3">
    <source>
        <dbReference type="ARBA" id="ARBA00022801"/>
    </source>
</evidence>
<dbReference type="PANTHER" id="PTHR30471:SF3">
    <property type="entry name" value="UPF0758 PROTEIN YEES-RELATED"/>
    <property type="match status" value="1"/>
</dbReference>
<keyword evidence="9" id="KW-1185">Reference proteome</keyword>
<dbReference type="OrthoDB" id="9804482at2"/>
<accession>A0A1Z2XIH7</accession>
<dbReference type="Pfam" id="PF04002">
    <property type="entry name" value="RadC"/>
    <property type="match status" value="1"/>
</dbReference>
<evidence type="ECO:0000256" key="5">
    <source>
        <dbReference type="ARBA" id="ARBA00023049"/>
    </source>
</evidence>
<keyword evidence="2" id="KW-0479">Metal-binding</keyword>
<feature type="domain" description="MPN" evidence="7">
    <location>
        <begin position="126"/>
        <end position="250"/>
    </location>
</feature>
<evidence type="ECO:0000313" key="8">
    <source>
        <dbReference type="EMBL" id="ANU63684.2"/>
    </source>
</evidence>
<dbReference type="GO" id="GO:0046872">
    <property type="term" value="F:metal ion binding"/>
    <property type="evidence" value="ECO:0007669"/>
    <property type="project" value="UniProtKB-KW"/>
</dbReference>